<organism evidence="2 3">
    <name type="scientific">Vermiconidia calcicola</name>
    <dbReference type="NCBI Taxonomy" id="1690605"/>
    <lineage>
        <taxon>Eukaryota</taxon>
        <taxon>Fungi</taxon>
        <taxon>Dikarya</taxon>
        <taxon>Ascomycota</taxon>
        <taxon>Pezizomycotina</taxon>
        <taxon>Dothideomycetes</taxon>
        <taxon>Dothideomycetidae</taxon>
        <taxon>Mycosphaerellales</taxon>
        <taxon>Extremaceae</taxon>
        <taxon>Vermiconidia</taxon>
    </lineage>
</organism>
<keyword evidence="2" id="KW-0808">Transferase</keyword>
<dbReference type="EMBL" id="JAXLQG010000003">
    <property type="protein sequence ID" value="KAK5542500.1"/>
    <property type="molecule type" value="Genomic_DNA"/>
</dbReference>
<dbReference type="EC" id="2.3.2.32" evidence="2"/>
<name>A0AAV9QIN3_9PEZI</name>
<dbReference type="AlphaFoldDB" id="A0AAV9QIN3"/>
<gene>
    <name evidence="2" type="primary">HRT1</name>
    <name evidence="2" type="ORF">LTR25_002386</name>
</gene>
<keyword evidence="2" id="KW-0012">Acyltransferase</keyword>
<evidence type="ECO:0000256" key="1">
    <source>
        <dbReference type="SAM" id="MobiDB-lite"/>
    </source>
</evidence>
<reference evidence="2 3" key="1">
    <citation type="submission" date="2023-06" db="EMBL/GenBank/DDBJ databases">
        <title>Black Yeasts Isolated from many extreme environments.</title>
        <authorList>
            <person name="Coleine C."/>
            <person name="Stajich J.E."/>
            <person name="Selbmann L."/>
        </authorList>
    </citation>
    <scope>NUCLEOTIDE SEQUENCE [LARGE SCALE GENOMIC DNA]</scope>
    <source>
        <strain evidence="2 3">CCFEE 5887</strain>
    </source>
</reference>
<comment type="caution">
    <text evidence="2">The sequence shown here is derived from an EMBL/GenBank/DDBJ whole genome shotgun (WGS) entry which is preliminary data.</text>
</comment>
<sequence length="78" mass="8119">MADVEMADANAATEQSKSKAPVKASKSGAAEGGDTKKRFEVKKASNVKQIKVLLPQRNVLSLGESATTPSTSTAFHDG</sequence>
<keyword evidence="3" id="KW-1185">Reference proteome</keyword>
<evidence type="ECO:0000313" key="2">
    <source>
        <dbReference type="EMBL" id="KAK5542500.1"/>
    </source>
</evidence>
<dbReference type="GO" id="GO:0061663">
    <property type="term" value="F:NEDD8 ligase activity"/>
    <property type="evidence" value="ECO:0007669"/>
    <property type="project" value="UniProtKB-EC"/>
</dbReference>
<dbReference type="Proteomes" id="UP001345827">
    <property type="component" value="Unassembled WGS sequence"/>
</dbReference>
<evidence type="ECO:0000313" key="3">
    <source>
        <dbReference type="Proteomes" id="UP001345827"/>
    </source>
</evidence>
<feature type="region of interest" description="Disordered" evidence="1">
    <location>
        <begin position="1"/>
        <end position="38"/>
    </location>
</feature>
<protein>
    <submittedName>
        <fullName evidence="2">RING-box protein hrt1</fullName>
        <ecNumber evidence="2">2.3.2.32</ecNumber>
    </submittedName>
</protein>
<feature type="compositionally biased region" description="Low complexity" evidence="1">
    <location>
        <begin position="18"/>
        <end position="29"/>
    </location>
</feature>
<accession>A0AAV9QIN3</accession>
<proteinExistence type="predicted"/>